<dbReference type="Proteomes" id="UP000183758">
    <property type="component" value="Unassembled WGS sequence"/>
</dbReference>
<dbReference type="AlphaFoldDB" id="A0A1J5HVM0"/>
<keyword evidence="2" id="KW-0680">Restriction system</keyword>
<gene>
    <name evidence="7" type="ORF">AUK04_03930</name>
</gene>
<dbReference type="GO" id="GO:0003677">
    <property type="term" value="F:DNA binding"/>
    <property type="evidence" value="ECO:0007669"/>
    <property type="project" value="InterPro"/>
</dbReference>
<protein>
    <recommendedName>
        <fullName evidence="6">type II site-specific deoxyribonuclease</fullName>
        <ecNumber evidence="6">3.1.21.4</ecNumber>
    </recommendedName>
</protein>
<evidence type="ECO:0000256" key="3">
    <source>
        <dbReference type="ARBA" id="ARBA00022759"/>
    </source>
</evidence>
<comment type="catalytic activity">
    <reaction evidence="5">
        <text>Endonucleolytic cleavage of DNA to give specific double-stranded fragments with terminal 5'-phosphates.</text>
        <dbReference type="EC" id="3.1.21.4"/>
    </reaction>
</comment>
<dbReference type="InterPro" id="IPR019045">
    <property type="entry name" value="Restrct_endonuc_II_HinfI"/>
</dbReference>
<evidence type="ECO:0000313" key="7">
    <source>
        <dbReference type="EMBL" id="OIP83000.1"/>
    </source>
</evidence>
<evidence type="ECO:0000256" key="6">
    <source>
        <dbReference type="ARBA" id="ARBA00093790"/>
    </source>
</evidence>
<dbReference type="EMBL" id="MNZM01000098">
    <property type="protein sequence ID" value="OIP83000.1"/>
    <property type="molecule type" value="Genomic_DNA"/>
</dbReference>
<proteinExistence type="predicted"/>
<keyword evidence="3 7" id="KW-0255">Endonuclease</keyword>
<keyword evidence="1" id="KW-0540">Nuclease</keyword>
<dbReference type="GO" id="GO:0009307">
    <property type="term" value="P:DNA restriction-modification system"/>
    <property type="evidence" value="ECO:0007669"/>
    <property type="project" value="InterPro"/>
</dbReference>
<evidence type="ECO:0000256" key="5">
    <source>
        <dbReference type="ARBA" id="ARBA00093760"/>
    </source>
</evidence>
<organism evidence="7 8">
    <name type="scientific">Candidatus Roizmanbacteria bacterium CG2_30_33_16</name>
    <dbReference type="NCBI Taxonomy" id="1805340"/>
    <lineage>
        <taxon>Bacteria</taxon>
        <taxon>Candidatus Roizmaniibacteriota</taxon>
    </lineage>
</organism>
<comment type="caution">
    <text evidence="7">The sequence shown here is derived from an EMBL/GenBank/DDBJ whole genome shotgun (WGS) entry which is preliminary data.</text>
</comment>
<accession>A0A1J5HVM0</accession>
<name>A0A1J5HVM0_9BACT</name>
<evidence type="ECO:0000313" key="8">
    <source>
        <dbReference type="Proteomes" id="UP000183758"/>
    </source>
</evidence>
<keyword evidence="4" id="KW-0378">Hydrolase</keyword>
<sequence>MIDIYKKQQIACIVIKILRQRFETFPIDATNNRNAPFHKAFLNAFQNQLNNKVSDIPYFISLSSWLHGLNTTLGQTFFENVACILSDGEKREYTSKKLGNKQITVTQKNNINRIITELSNNENNANLSREDKLIFINSQTKQVNAIDFSADVFIQDKQSITAIELKSVKPNSGEMRGEKQKILEGKAALYKMFPGKKINFFVGFPFDPTNDTSTGFNKIRFLGSIINMLKFFEPKETLIANELWDYLSGVENTMESILEIINKISTPDFLDKFLFINEPINRYQKKYLQILEEWFLFTEVELTKKDSQIQVNIQNNSRLQRVYNQHIFQKDEYNWERASALKLS</sequence>
<dbReference type="Pfam" id="PF09520">
    <property type="entry name" value="RE_TdeIII"/>
    <property type="match status" value="1"/>
</dbReference>
<evidence type="ECO:0000256" key="4">
    <source>
        <dbReference type="ARBA" id="ARBA00022801"/>
    </source>
</evidence>
<reference evidence="7 8" key="1">
    <citation type="journal article" date="2016" name="Environ. Microbiol.">
        <title>Genomic resolution of a cold subsurface aquifer community provides metabolic insights for novel microbes adapted to high CO concentrations.</title>
        <authorList>
            <person name="Probst A.J."/>
            <person name="Castelle C.J."/>
            <person name="Singh A."/>
            <person name="Brown C.T."/>
            <person name="Anantharaman K."/>
            <person name="Sharon I."/>
            <person name="Hug L.A."/>
            <person name="Burstein D."/>
            <person name="Emerson J.B."/>
            <person name="Thomas B.C."/>
            <person name="Banfield J.F."/>
        </authorList>
    </citation>
    <scope>NUCLEOTIDE SEQUENCE [LARGE SCALE GENOMIC DNA]</scope>
    <source>
        <strain evidence="7">CG2_30_33_16</strain>
    </source>
</reference>
<dbReference type="GO" id="GO:0009036">
    <property type="term" value="F:type II site-specific deoxyribonuclease activity"/>
    <property type="evidence" value="ECO:0007669"/>
    <property type="project" value="InterPro"/>
</dbReference>
<evidence type="ECO:0000256" key="2">
    <source>
        <dbReference type="ARBA" id="ARBA00022747"/>
    </source>
</evidence>
<dbReference type="EC" id="3.1.21.4" evidence="6"/>
<evidence type="ECO:0000256" key="1">
    <source>
        <dbReference type="ARBA" id="ARBA00022722"/>
    </source>
</evidence>